<dbReference type="GO" id="GO:0051213">
    <property type="term" value="F:dioxygenase activity"/>
    <property type="evidence" value="ECO:0007669"/>
    <property type="project" value="UniProtKB-KW"/>
</dbReference>
<dbReference type="SUPFAM" id="SSF51182">
    <property type="entry name" value="RmlC-like cupins"/>
    <property type="match status" value="1"/>
</dbReference>
<keyword evidence="2" id="KW-0479">Metal-binding</keyword>
<evidence type="ECO:0000256" key="5">
    <source>
        <dbReference type="ARBA" id="ARBA00023004"/>
    </source>
</evidence>
<gene>
    <name evidence="6" type="ORF">QIT00_15580</name>
</gene>
<evidence type="ECO:0000256" key="4">
    <source>
        <dbReference type="ARBA" id="ARBA00023002"/>
    </source>
</evidence>
<dbReference type="Proteomes" id="UP001237105">
    <property type="component" value="Unassembled WGS sequence"/>
</dbReference>
<proteinExistence type="inferred from homology"/>
<name>A0ABT6SWL7_9ACTN</name>
<reference evidence="6 7" key="1">
    <citation type="submission" date="2023-05" db="EMBL/GenBank/DDBJ databases">
        <title>Draft genome sequence of Streptomyces sp. B-S-A12 isolated from a cave soil in Thailand.</title>
        <authorList>
            <person name="Chamroensaksri N."/>
            <person name="Muangham S."/>
        </authorList>
    </citation>
    <scope>NUCLEOTIDE SEQUENCE [LARGE SCALE GENOMIC DNA]</scope>
    <source>
        <strain evidence="6 7">B-S-A12</strain>
    </source>
</reference>
<evidence type="ECO:0000313" key="7">
    <source>
        <dbReference type="Proteomes" id="UP001237105"/>
    </source>
</evidence>
<dbReference type="InterPro" id="IPR011051">
    <property type="entry name" value="RmlC_Cupin_sf"/>
</dbReference>
<evidence type="ECO:0000256" key="2">
    <source>
        <dbReference type="ARBA" id="ARBA00022723"/>
    </source>
</evidence>
<dbReference type="PANTHER" id="PTHR12918">
    <property type="entry name" value="CYSTEINE DIOXYGENASE"/>
    <property type="match status" value="1"/>
</dbReference>
<dbReference type="Pfam" id="PF05995">
    <property type="entry name" value="CDO_I"/>
    <property type="match status" value="1"/>
</dbReference>
<keyword evidence="3 6" id="KW-0223">Dioxygenase</keyword>
<dbReference type="CDD" id="cd10548">
    <property type="entry name" value="cupin_CDO"/>
    <property type="match status" value="1"/>
</dbReference>
<evidence type="ECO:0000256" key="1">
    <source>
        <dbReference type="ARBA" id="ARBA00006622"/>
    </source>
</evidence>
<protein>
    <submittedName>
        <fullName evidence="6">Cysteine dioxygenase family protein</fullName>
    </submittedName>
</protein>
<dbReference type="Gene3D" id="2.60.120.10">
    <property type="entry name" value="Jelly Rolls"/>
    <property type="match status" value="1"/>
</dbReference>
<accession>A0ABT6SWL7</accession>
<keyword evidence="5" id="KW-0408">Iron</keyword>
<sequence>MVTSTDQFRTGATTPRLRALVSAIREGVAEANSPARRALLAGRQLQRYICEPGLLTPHQCMGDRTGYRQHVLHVEPSGTFSLVALVWLPGQGTAVHDHVCWCVAGVHAGREVEQRYRLSSAPRGAQLLPVEHRVNAVGGVTAFAPPGDIHQVRNPGPGKAISLHVYGTDIDQQGSSIRRIYTGYEDAPGPSTPPAGPS</sequence>
<organism evidence="6 7">
    <name type="scientific">Streptomyces luteolus</name>
    <dbReference type="NCBI Taxonomy" id="3043615"/>
    <lineage>
        <taxon>Bacteria</taxon>
        <taxon>Bacillati</taxon>
        <taxon>Actinomycetota</taxon>
        <taxon>Actinomycetes</taxon>
        <taxon>Kitasatosporales</taxon>
        <taxon>Streptomycetaceae</taxon>
        <taxon>Streptomyces</taxon>
    </lineage>
</organism>
<keyword evidence="4" id="KW-0560">Oxidoreductase</keyword>
<comment type="caution">
    <text evidence="6">The sequence shown here is derived from an EMBL/GenBank/DDBJ whole genome shotgun (WGS) entry which is preliminary data.</text>
</comment>
<dbReference type="InterPro" id="IPR010300">
    <property type="entry name" value="CDO_1"/>
</dbReference>
<evidence type="ECO:0000256" key="3">
    <source>
        <dbReference type="ARBA" id="ARBA00022964"/>
    </source>
</evidence>
<dbReference type="EMBL" id="JASCIS010000013">
    <property type="protein sequence ID" value="MDI3419966.1"/>
    <property type="molecule type" value="Genomic_DNA"/>
</dbReference>
<keyword evidence="7" id="KW-1185">Reference proteome</keyword>
<comment type="similarity">
    <text evidence="1">Belongs to the cysteine dioxygenase family.</text>
</comment>
<dbReference type="InterPro" id="IPR014710">
    <property type="entry name" value="RmlC-like_jellyroll"/>
</dbReference>
<dbReference type="PANTHER" id="PTHR12918:SF1">
    <property type="entry name" value="CYSTEINE DIOXYGENASE TYPE 1"/>
    <property type="match status" value="1"/>
</dbReference>
<evidence type="ECO:0000313" key="6">
    <source>
        <dbReference type="EMBL" id="MDI3419966.1"/>
    </source>
</evidence>